<keyword evidence="1" id="KW-0812">Transmembrane</keyword>
<keyword evidence="3" id="KW-1185">Reference proteome</keyword>
<dbReference type="Proteomes" id="UP000594638">
    <property type="component" value="Unassembled WGS sequence"/>
</dbReference>
<organism evidence="2 3">
    <name type="scientific">Olea europaea subsp. europaea</name>
    <dbReference type="NCBI Taxonomy" id="158383"/>
    <lineage>
        <taxon>Eukaryota</taxon>
        <taxon>Viridiplantae</taxon>
        <taxon>Streptophyta</taxon>
        <taxon>Embryophyta</taxon>
        <taxon>Tracheophyta</taxon>
        <taxon>Spermatophyta</taxon>
        <taxon>Magnoliopsida</taxon>
        <taxon>eudicotyledons</taxon>
        <taxon>Gunneridae</taxon>
        <taxon>Pentapetalae</taxon>
        <taxon>asterids</taxon>
        <taxon>lamiids</taxon>
        <taxon>Lamiales</taxon>
        <taxon>Oleaceae</taxon>
        <taxon>Oleeae</taxon>
        <taxon>Olea</taxon>
    </lineage>
</organism>
<dbReference type="Gramene" id="OE9A031415T1">
    <property type="protein sequence ID" value="OE9A031415C1"/>
    <property type="gene ID" value="OE9A031415"/>
</dbReference>
<reference evidence="2 3" key="1">
    <citation type="submission" date="2019-12" db="EMBL/GenBank/DDBJ databases">
        <authorList>
            <person name="Alioto T."/>
            <person name="Alioto T."/>
            <person name="Gomez Garrido J."/>
        </authorList>
    </citation>
    <scope>NUCLEOTIDE SEQUENCE [LARGE SCALE GENOMIC DNA]</scope>
</reference>
<dbReference type="EMBL" id="CACTIH010010834">
    <property type="protein sequence ID" value="CAA3033806.1"/>
    <property type="molecule type" value="Genomic_DNA"/>
</dbReference>
<keyword evidence="1" id="KW-0472">Membrane</keyword>
<dbReference type="AlphaFoldDB" id="A0A8S0VNV6"/>
<comment type="caution">
    <text evidence="2">The sequence shown here is derived from an EMBL/GenBank/DDBJ whole genome shotgun (WGS) entry which is preliminary data.</text>
</comment>
<evidence type="ECO:0000313" key="3">
    <source>
        <dbReference type="Proteomes" id="UP000594638"/>
    </source>
</evidence>
<accession>A0A8S0VNV6</accession>
<gene>
    <name evidence="2" type="ORF">OLEA9_A031415</name>
</gene>
<evidence type="ECO:0000256" key="1">
    <source>
        <dbReference type="SAM" id="Phobius"/>
    </source>
</evidence>
<feature type="transmembrane region" description="Helical" evidence="1">
    <location>
        <begin position="20"/>
        <end position="43"/>
    </location>
</feature>
<keyword evidence="1" id="KW-1133">Transmembrane helix</keyword>
<proteinExistence type="predicted"/>
<protein>
    <submittedName>
        <fullName evidence="2">Uncharacterized protein</fullName>
    </submittedName>
</protein>
<name>A0A8S0VNV6_OLEEU</name>
<evidence type="ECO:0000313" key="2">
    <source>
        <dbReference type="EMBL" id="CAA3033806.1"/>
    </source>
</evidence>
<sequence>MSVVLGDRLCAVGAAVKMFLVVNLAFGRTRFVMGFTILAFLLIRPCSNAQKGLIVIVQRIQRFSRFKEDNSDQKEKKGINFLKFFTPPNKFHLQYTCTKFFKHTCRLAGN</sequence>